<protein>
    <recommendedName>
        <fullName evidence="3">DUF4291 domain-containing protein</fullName>
    </recommendedName>
</protein>
<name>A0ABP0VHX9_9BRYO</name>
<dbReference type="EMBL" id="CAXAQS010000966">
    <property type="protein sequence ID" value="CAK9254028.1"/>
    <property type="molecule type" value="Genomic_DNA"/>
</dbReference>
<dbReference type="PANTHER" id="PTHR38567">
    <property type="entry name" value="DUF4291 DOMAIN-CONTAINING PROTEIN"/>
    <property type="match status" value="1"/>
</dbReference>
<sequence length="212" mass="24581">MLTEPYIEQLKVWPEQGRHIVAQFDTETIIVYQAYKPSIAQHVINTGSFGGEFSYNRMSWIKTNFLWMMYRSGWGTKVNQEVTLGLRIRRVFFEKLLAQVVSSSWNREEFATKQEWEQAVSDSSVRLQWDPDHDPSGGKLERRAIQLGLRGEILAQFGQKELLEVIDLSAFVAEQRENLAFNGILALTTPRERVYRPADPSITTRLLLTDWI</sequence>
<keyword evidence="2" id="KW-1185">Reference proteome</keyword>
<evidence type="ECO:0000313" key="2">
    <source>
        <dbReference type="Proteomes" id="UP001497444"/>
    </source>
</evidence>
<proteinExistence type="predicted"/>
<evidence type="ECO:0008006" key="3">
    <source>
        <dbReference type="Google" id="ProtNLM"/>
    </source>
</evidence>
<evidence type="ECO:0000313" key="1">
    <source>
        <dbReference type="EMBL" id="CAK9254028.1"/>
    </source>
</evidence>
<organism evidence="1 2">
    <name type="scientific">Sphagnum jensenii</name>
    <dbReference type="NCBI Taxonomy" id="128206"/>
    <lineage>
        <taxon>Eukaryota</taxon>
        <taxon>Viridiplantae</taxon>
        <taxon>Streptophyta</taxon>
        <taxon>Embryophyta</taxon>
        <taxon>Bryophyta</taxon>
        <taxon>Sphagnophytina</taxon>
        <taxon>Sphagnopsida</taxon>
        <taxon>Sphagnales</taxon>
        <taxon>Sphagnaceae</taxon>
        <taxon>Sphagnum</taxon>
    </lineage>
</organism>
<dbReference type="PANTHER" id="PTHR38567:SF1">
    <property type="entry name" value="DUF4291 DOMAIN-CONTAINING PROTEIN"/>
    <property type="match status" value="1"/>
</dbReference>
<gene>
    <name evidence="1" type="ORF">CSSPJE1EN1_LOCUS29406</name>
</gene>
<dbReference type="Proteomes" id="UP001497444">
    <property type="component" value="Unassembled WGS sequence"/>
</dbReference>
<accession>A0ABP0VHX9</accession>
<comment type="caution">
    <text evidence="1">The sequence shown here is derived from an EMBL/GenBank/DDBJ whole genome shotgun (WGS) entry which is preliminary data.</text>
</comment>
<dbReference type="InterPro" id="IPR025633">
    <property type="entry name" value="DUF4291"/>
</dbReference>
<reference evidence="1" key="1">
    <citation type="submission" date="2024-02" db="EMBL/GenBank/DDBJ databases">
        <authorList>
            <consortium name="ELIXIR-Norway"/>
            <consortium name="Elixir Norway"/>
        </authorList>
    </citation>
    <scope>NUCLEOTIDE SEQUENCE</scope>
</reference>
<dbReference type="Pfam" id="PF14124">
    <property type="entry name" value="DUF4291"/>
    <property type="match status" value="1"/>
</dbReference>